<gene>
    <name evidence="3" type="ordered locus">HCH_00987</name>
</gene>
<dbReference type="RefSeq" id="WP_011394948.1">
    <property type="nucleotide sequence ID" value="NC_007645.1"/>
</dbReference>
<evidence type="ECO:0000313" key="3">
    <source>
        <dbReference type="EMBL" id="ABC27873.1"/>
    </source>
</evidence>
<keyword evidence="4" id="KW-1185">Reference proteome</keyword>
<reference evidence="3 4" key="1">
    <citation type="journal article" date="2005" name="Nucleic Acids Res.">
        <title>Genomic blueprint of Hahella chejuensis, a marine microbe producing an algicidal agent.</title>
        <authorList>
            <person name="Jeong H."/>
            <person name="Yim J.H."/>
            <person name="Lee C."/>
            <person name="Choi S.-H."/>
            <person name="Park Y.K."/>
            <person name="Yoon S.H."/>
            <person name="Hur C.-G."/>
            <person name="Kang H.-Y."/>
            <person name="Kim D."/>
            <person name="Lee H.H."/>
            <person name="Park K.H."/>
            <person name="Park S.-H."/>
            <person name="Park H.-S."/>
            <person name="Lee H.K."/>
            <person name="Oh T.K."/>
            <person name="Kim J.F."/>
        </authorList>
    </citation>
    <scope>NUCLEOTIDE SEQUENCE [LARGE SCALE GENOMIC DNA]</scope>
    <source>
        <strain evidence="3 4">KCTC 2396</strain>
    </source>
</reference>
<dbReference type="OrthoDB" id="8844617at2"/>
<dbReference type="KEGG" id="hch:HCH_00987"/>
<accession>Q2SNA1</accession>
<comment type="similarity">
    <text evidence="1">Belongs to the PspA/Vipp/IM30 family.</text>
</comment>
<sequence length="230" mass="25359">MSSIIEKLLTALRGGVREMGEAVMDADGVRAIEKEIDTAKGHIEDAKRSLTDVMAHKLEADATTKSLRLDIAKREAEALAALKQNDEALALQAAEKIAKLEADVNEQLAISRRYNEQIQRLKNNIQKAEKLIADNERDLAVVQTTDKVQKATLQIADSAAAHNANLGSARETLERIKRSQQMTDYQIEAGEELQAERNEDPLAKRLDAAGLTGDKHSARDILDRLKAQKS</sequence>
<protein>
    <submittedName>
        <fullName evidence="3">Phage shock protein A (IM30), suppresses sigma54-dependent transcription</fullName>
    </submittedName>
</protein>
<dbReference type="STRING" id="349521.HCH_00987"/>
<evidence type="ECO:0000256" key="1">
    <source>
        <dbReference type="ARBA" id="ARBA00043985"/>
    </source>
</evidence>
<organism evidence="3 4">
    <name type="scientific">Hahella chejuensis (strain KCTC 2396)</name>
    <dbReference type="NCBI Taxonomy" id="349521"/>
    <lineage>
        <taxon>Bacteria</taxon>
        <taxon>Pseudomonadati</taxon>
        <taxon>Pseudomonadota</taxon>
        <taxon>Gammaproteobacteria</taxon>
        <taxon>Oceanospirillales</taxon>
        <taxon>Hahellaceae</taxon>
        <taxon>Hahella</taxon>
    </lineage>
</organism>
<feature type="coiled-coil region" evidence="2">
    <location>
        <begin position="83"/>
        <end position="138"/>
    </location>
</feature>
<dbReference type="InterPro" id="IPR007157">
    <property type="entry name" value="PspA_VIPP1"/>
</dbReference>
<dbReference type="HOGENOM" id="CLU_102201_0_0_6"/>
<proteinExistence type="inferred from homology"/>
<dbReference type="eggNOG" id="COG1842">
    <property type="taxonomic scope" value="Bacteria"/>
</dbReference>
<evidence type="ECO:0000313" key="4">
    <source>
        <dbReference type="Proteomes" id="UP000000238"/>
    </source>
</evidence>
<dbReference type="Proteomes" id="UP000000238">
    <property type="component" value="Chromosome"/>
</dbReference>
<dbReference type="AlphaFoldDB" id="Q2SNA1"/>
<dbReference type="Pfam" id="PF04012">
    <property type="entry name" value="PspA_IM30"/>
    <property type="match status" value="1"/>
</dbReference>
<dbReference type="EMBL" id="CP000155">
    <property type="protein sequence ID" value="ABC27873.1"/>
    <property type="molecule type" value="Genomic_DNA"/>
</dbReference>
<keyword evidence="2" id="KW-0175">Coiled coil</keyword>
<evidence type="ECO:0000256" key="2">
    <source>
        <dbReference type="SAM" id="Coils"/>
    </source>
</evidence>
<name>Q2SNA1_HAHCH</name>